<reference evidence="1" key="1">
    <citation type="submission" date="2020-02" db="EMBL/GenBank/DDBJ databases">
        <authorList>
            <person name="Scholz U."/>
            <person name="Mascher M."/>
            <person name="Fiebig A."/>
        </authorList>
    </citation>
    <scope>NUCLEOTIDE SEQUENCE</scope>
</reference>
<sequence>MRQLKHTRATKEYVEKFSTLVLVVLRIDEEDKLHYFMEGL</sequence>
<dbReference type="EMBL" id="LR746274">
    <property type="protein sequence ID" value="CAA7404632.1"/>
    <property type="molecule type" value="Genomic_DNA"/>
</dbReference>
<organism evidence="1 2">
    <name type="scientific">Spirodela intermedia</name>
    <name type="common">Intermediate duckweed</name>
    <dbReference type="NCBI Taxonomy" id="51605"/>
    <lineage>
        <taxon>Eukaryota</taxon>
        <taxon>Viridiplantae</taxon>
        <taxon>Streptophyta</taxon>
        <taxon>Embryophyta</taxon>
        <taxon>Tracheophyta</taxon>
        <taxon>Spermatophyta</taxon>
        <taxon>Magnoliopsida</taxon>
        <taxon>Liliopsida</taxon>
        <taxon>Araceae</taxon>
        <taxon>Lemnoideae</taxon>
        <taxon>Spirodela</taxon>
    </lineage>
</organism>
<gene>
    <name evidence="1" type="ORF">SI8410_11015310</name>
</gene>
<evidence type="ECO:0000313" key="1">
    <source>
        <dbReference type="EMBL" id="CAA7404632.1"/>
    </source>
</evidence>
<keyword evidence="2" id="KW-1185">Reference proteome</keyword>
<evidence type="ECO:0000313" key="2">
    <source>
        <dbReference type="Proteomes" id="UP000663760"/>
    </source>
</evidence>
<dbReference type="Proteomes" id="UP000663760">
    <property type="component" value="Chromosome 11"/>
</dbReference>
<proteinExistence type="predicted"/>
<dbReference type="AlphaFoldDB" id="A0A7I8L4D1"/>
<name>A0A7I8L4D1_SPIIN</name>
<accession>A0A7I8L4D1</accession>
<protein>
    <submittedName>
        <fullName evidence="1">Uncharacterized protein</fullName>
    </submittedName>
</protein>